<keyword evidence="4" id="KW-1185">Reference proteome</keyword>
<dbReference type="RefSeq" id="WP_262573454.1">
    <property type="nucleotide sequence ID" value="NZ_JAOQKJ010000003.1"/>
</dbReference>
<evidence type="ECO:0000313" key="3">
    <source>
        <dbReference type="EMBL" id="MCU6743622.1"/>
    </source>
</evidence>
<evidence type="ECO:0000256" key="1">
    <source>
        <dbReference type="SAM" id="MobiDB-lite"/>
    </source>
</evidence>
<comment type="caution">
    <text evidence="3">The sequence shown here is derived from an EMBL/GenBank/DDBJ whole genome shotgun (WGS) entry which is preliminary data.</text>
</comment>
<feature type="region of interest" description="Disordered" evidence="1">
    <location>
        <begin position="177"/>
        <end position="226"/>
    </location>
</feature>
<keyword evidence="2" id="KW-0472">Membrane</keyword>
<evidence type="ECO:0000313" key="4">
    <source>
        <dbReference type="Proteomes" id="UP001652432"/>
    </source>
</evidence>
<name>A0ABT2T0Z9_9FIRM</name>
<keyword evidence="2" id="KW-0812">Transmembrane</keyword>
<dbReference type="Pfam" id="PF19610">
    <property type="entry name" value="DUF6115"/>
    <property type="match status" value="1"/>
</dbReference>
<accession>A0ABT2T0Z9</accession>
<gene>
    <name evidence="3" type="ORF">OCV77_03750</name>
</gene>
<dbReference type="InterPro" id="IPR046118">
    <property type="entry name" value="DUF6115"/>
</dbReference>
<evidence type="ECO:0000256" key="2">
    <source>
        <dbReference type="SAM" id="Phobius"/>
    </source>
</evidence>
<dbReference type="Proteomes" id="UP001652432">
    <property type="component" value="Unassembled WGS sequence"/>
</dbReference>
<protein>
    <submittedName>
        <fullName evidence="3">DUF6115 domain-containing protein</fullName>
    </submittedName>
</protein>
<organism evidence="3 4">
    <name type="scientific">Suilimivivens aceti</name>
    <dbReference type="NCBI Taxonomy" id="2981774"/>
    <lineage>
        <taxon>Bacteria</taxon>
        <taxon>Bacillati</taxon>
        <taxon>Bacillota</taxon>
        <taxon>Clostridia</taxon>
        <taxon>Lachnospirales</taxon>
        <taxon>Lachnospiraceae</taxon>
        <taxon>Suilimivivens</taxon>
    </lineage>
</organism>
<dbReference type="EMBL" id="JAOQKJ010000003">
    <property type="protein sequence ID" value="MCU6743622.1"/>
    <property type="molecule type" value="Genomic_DNA"/>
</dbReference>
<feature type="transmembrane region" description="Helical" evidence="2">
    <location>
        <begin position="6"/>
        <end position="22"/>
    </location>
</feature>
<keyword evidence="2" id="KW-1133">Transmembrane helix</keyword>
<reference evidence="3 4" key="1">
    <citation type="journal article" date="2021" name="ISME Commun">
        <title>Automated analysis of genomic sequences facilitates high-throughput and comprehensive description of bacteria.</title>
        <authorList>
            <person name="Hitch T.C.A."/>
        </authorList>
    </citation>
    <scope>NUCLEOTIDE SEQUENCE [LARGE SCALE GENOMIC DNA]</scope>
    <source>
        <strain evidence="3 4">Sanger_18</strain>
    </source>
</reference>
<sequence length="281" mass="30803">MNTTELILLIAGALVFTISFLIPTGKKEKKEEGVEVRIPEEELREKIEGEVREAQQKINDIVEETVKYSMEKTERVMEKTSNEKIMAINEFSNTVLEQIGKNHKEAVFLYDMLNDKHDKLKNTVSEAMTVEGKLKEELEQAKFSPIQAERVTVLPDLTAESGAGAVALEASGMAETGAEAGNARKRKSADGAAKEPARKRKPSPAKTKAEEAAQSENQADRKETAKHVDVSMAAAGKNGSRNNNEKIRELHKAGKSNMAIAKELGLGIGEVKLVLDLFADT</sequence>
<proteinExistence type="predicted"/>